<dbReference type="EMBL" id="CP088295">
    <property type="protein sequence ID" value="UUY05670.1"/>
    <property type="molecule type" value="Genomic_DNA"/>
</dbReference>
<evidence type="ECO:0000256" key="1">
    <source>
        <dbReference type="SAM" id="MobiDB-lite"/>
    </source>
</evidence>
<dbReference type="Proteomes" id="UP001058860">
    <property type="component" value="Chromosome"/>
</dbReference>
<protein>
    <recommendedName>
        <fullName evidence="4">Glycosyltransferase</fullName>
    </recommendedName>
</protein>
<sequence length="473" mass="49744">MRVLFLMGHPGYARNLGSTIQALAARGHDVVIGLDRGDREGNPAAAAALAAVTARHPELRVAVTLPPPRRAHPARAVRLLLDQLHQLDCAPPGATTSLRAAALLPAPVRPLLRVLTAVGPQRRRRLRRPLRALARALSTSDIGPFLEEIAPDVVVVTPLVDLASPQPDDVLAARARGIPAALLVHSWDNLTTKGMVHGDPDLVLVWNVPQAHEATEFHDIEPARVTVTGAPGWDEWFDAPAPDRTACCARLGLDPAQALLTYVCSSPFVAPDEAEAVARWVDAVRSASDPRVRDAGLVVRGHPARPLGAAGVTLARRHGVVVIDPADTQDEPEDYFALLACSDAVVGVNTSAMLEAAIAGTPVLTLLDAACAAGQERTRHFHHLLGDPPGTGLVRVGHSVAEHVAQLGEELAGTGRGEQRSQRFVASFIRPFGADTAATHLVVDAIERLASPEAAAAGPASAPVRAPSIGGVR</sequence>
<gene>
    <name evidence="2" type="ORF">LRS13_09165</name>
</gene>
<keyword evidence="3" id="KW-1185">Reference proteome</keyword>
<dbReference type="RefSeq" id="WP_353866113.1">
    <property type="nucleotide sequence ID" value="NZ_CP088295.1"/>
</dbReference>
<reference evidence="3" key="1">
    <citation type="submission" date="2021-11" db="EMBL/GenBank/DDBJ databases">
        <title>Cultivation dependent microbiological survey of springs from the worlds oldest radium mine currently devoted to the extraction of radon-saturated water.</title>
        <authorList>
            <person name="Kapinusova G."/>
            <person name="Smrhova T."/>
            <person name="Strejcek M."/>
            <person name="Suman J."/>
            <person name="Jani K."/>
            <person name="Pajer P."/>
            <person name="Uhlik O."/>
        </authorList>
    </citation>
    <scope>NUCLEOTIDE SEQUENCE [LARGE SCALE GENOMIC DNA]</scope>
    <source>
        <strain evidence="3">J379</strain>
    </source>
</reference>
<dbReference type="SUPFAM" id="SSF53756">
    <property type="entry name" value="UDP-Glycosyltransferase/glycogen phosphorylase"/>
    <property type="match status" value="1"/>
</dbReference>
<evidence type="ECO:0008006" key="4">
    <source>
        <dbReference type="Google" id="ProtNLM"/>
    </source>
</evidence>
<evidence type="ECO:0000313" key="2">
    <source>
        <dbReference type="EMBL" id="UUY05670.1"/>
    </source>
</evidence>
<proteinExistence type="predicted"/>
<feature type="region of interest" description="Disordered" evidence="1">
    <location>
        <begin position="454"/>
        <end position="473"/>
    </location>
</feature>
<evidence type="ECO:0000313" key="3">
    <source>
        <dbReference type="Proteomes" id="UP001058860"/>
    </source>
</evidence>
<name>A0ABY5PM84_9ACTN</name>
<accession>A0ABY5PM84</accession>
<organism evidence="2 3">
    <name type="scientific">Svornostia abyssi</name>
    <dbReference type="NCBI Taxonomy" id="2898438"/>
    <lineage>
        <taxon>Bacteria</taxon>
        <taxon>Bacillati</taxon>
        <taxon>Actinomycetota</taxon>
        <taxon>Thermoleophilia</taxon>
        <taxon>Solirubrobacterales</taxon>
        <taxon>Baekduiaceae</taxon>
        <taxon>Svornostia</taxon>
    </lineage>
</organism>